<dbReference type="EMBL" id="HBUE01145489">
    <property type="protein sequence ID" value="CAG6502734.1"/>
    <property type="molecule type" value="Transcribed_RNA"/>
</dbReference>
<evidence type="ECO:0000313" key="1">
    <source>
        <dbReference type="EMBL" id="CAG6494097.1"/>
    </source>
</evidence>
<accession>A0A8D8G2K0</accession>
<organism evidence="1">
    <name type="scientific">Culex pipiens</name>
    <name type="common">House mosquito</name>
    <dbReference type="NCBI Taxonomy" id="7175"/>
    <lineage>
        <taxon>Eukaryota</taxon>
        <taxon>Metazoa</taxon>
        <taxon>Ecdysozoa</taxon>
        <taxon>Arthropoda</taxon>
        <taxon>Hexapoda</taxon>
        <taxon>Insecta</taxon>
        <taxon>Pterygota</taxon>
        <taxon>Neoptera</taxon>
        <taxon>Endopterygota</taxon>
        <taxon>Diptera</taxon>
        <taxon>Nematocera</taxon>
        <taxon>Culicoidea</taxon>
        <taxon>Culicidae</taxon>
        <taxon>Culicinae</taxon>
        <taxon>Culicini</taxon>
        <taxon>Culex</taxon>
        <taxon>Culex</taxon>
    </lineage>
</organism>
<dbReference type="AlphaFoldDB" id="A0A8D8G2K0"/>
<sequence>MAPPAGKPSASPSPASPNSLASYTVTCNHLVMLLLRTHVSAVITDFTPNRCGLRIRFWLVLLQPGGNYSEMIQFIACYSASAAEPANCSVLLYRLQLLLHGLRGIRDLSNVLER</sequence>
<protein>
    <submittedName>
        <fullName evidence="1">(northern house mosquito) hypothetical protein</fullName>
    </submittedName>
</protein>
<proteinExistence type="predicted"/>
<dbReference type="EMBL" id="HBUE01250351">
    <property type="protein sequence ID" value="CAG6553975.1"/>
    <property type="molecule type" value="Transcribed_RNA"/>
</dbReference>
<dbReference type="EMBL" id="HBUE01124677">
    <property type="protein sequence ID" value="CAG6494096.1"/>
    <property type="molecule type" value="Transcribed_RNA"/>
</dbReference>
<name>A0A8D8G2K0_CULPI</name>
<dbReference type="EMBL" id="HBUE01124680">
    <property type="protein sequence ID" value="CAG6494097.1"/>
    <property type="molecule type" value="Transcribed_RNA"/>
</dbReference>
<reference evidence="1" key="1">
    <citation type="submission" date="2021-05" db="EMBL/GenBank/DDBJ databases">
        <authorList>
            <person name="Alioto T."/>
            <person name="Alioto T."/>
            <person name="Gomez Garrido J."/>
        </authorList>
    </citation>
    <scope>NUCLEOTIDE SEQUENCE</scope>
</reference>